<dbReference type="GO" id="GO:0005737">
    <property type="term" value="C:cytoplasm"/>
    <property type="evidence" value="ECO:0007669"/>
    <property type="project" value="UniProtKB-SubCell"/>
</dbReference>
<organism evidence="4 5">
    <name type="scientific">Electrophorus voltai</name>
    <dbReference type="NCBI Taxonomy" id="2609070"/>
    <lineage>
        <taxon>Eukaryota</taxon>
        <taxon>Metazoa</taxon>
        <taxon>Chordata</taxon>
        <taxon>Craniata</taxon>
        <taxon>Vertebrata</taxon>
        <taxon>Euteleostomi</taxon>
        <taxon>Actinopterygii</taxon>
        <taxon>Neopterygii</taxon>
        <taxon>Teleostei</taxon>
        <taxon>Ostariophysi</taxon>
        <taxon>Gymnotiformes</taxon>
        <taxon>Gymnotoidei</taxon>
        <taxon>Gymnotidae</taxon>
        <taxon>Electrophorus</taxon>
    </lineage>
</organism>
<dbReference type="Proteomes" id="UP001239994">
    <property type="component" value="Unassembled WGS sequence"/>
</dbReference>
<gene>
    <name evidence="4" type="ORF">P4O66_015203</name>
</gene>
<comment type="caution">
    <text evidence="4">The sequence shown here is derived from an EMBL/GenBank/DDBJ whole genome shotgun (WGS) entry which is preliminary data.</text>
</comment>
<dbReference type="AlphaFoldDB" id="A0AAD8YYS5"/>
<keyword evidence="3" id="KW-0963">Cytoplasm</keyword>
<comment type="subcellular location">
    <subcellularLocation>
        <location evidence="1">Cytoplasm</location>
    </subcellularLocation>
</comment>
<dbReference type="InterPro" id="IPR038281">
    <property type="entry name" value="RTP801-like_C_sf"/>
</dbReference>
<comment type="similarity">
    <text evidence="2">Belongs to the DDIT4 family.</text>
</comment>
<evidence type="ECO:0000256" key="2">
    <source>
        <dbReference type="ARBA" id="ARBA00010670"/>
    </source>
</evidence>
<accession>A0AAD8YYS5</accession>
<dbReference type="Pfam" id="PF07809">
    <property type="entry name" value="RTP801_C"/>
    <property type="match status" value="1"/>
</dbReference>
<dbReference type="EMBL" id="JAROKS010000022">
    <property type="protein sequence ID" value="KAK1789261.1"/>
    <property type="molecule type" value="Genomic_DNA"/>
</dbReference>
<evidence type="ECO:0000256" key="1">
    <source>
        <dbReference type="ARBA" id="ARBA00004496"/>
    </source>
</evidence>
<evidence type="ECO:0000313" key="5">
    <source>
        <dbReference type="Proteomes" id="UP001239994"/>
    </source>
</evidence>
<dbReference type="PANTHER" id="PTHR12478">
    <property type="entry name" value="DNA-DAMAGE-INDUCIBLE TRANSCRIPT 4 PROTEIN DDIT4"/>
    <property type="match status" value="1"/>
</dbReference>
<dbReference type="Gene3D" id="3.90.470.40">
    <property type="entry name" value="RTP801-like"/>
    <property type="match status" value="1"/>
</dbReference>
<dbReference type="InterPro" id="IPR012918">
    <property type="entry name" value="RTP801-like"/>
</dbReference>
<reference evidence="4" key="1">
    <citation type="submission" date="2023-03" db="EMBL/GenBank/DDBJ databases">
        <title>Electrophorus voltai genome.</title>
        <authorList>
            <person name="Bian C."/>
        </authorList>
    </citation>
    <scope>NUCLEOTIDE SEQUENCE</scope>
    <source>
        <strain evidence="4">CB-2022</strain>
        <tissue evidence="4">Muscle</tissue>
    </source>
</reference>
<keyword evidence="5" id="KW-1185">Reference proteome</keyword>
<name>A0AAD8YYS5_9TELE</name>
<proteinExistence type="inferred from homology"/>
<protein>
    <submittedName>
        <fullName evidence="4">Uncharacterized protein</fullName>
    </submittedName>
</protein>
<evidence type="ECO:0000256" key="3">
    <source>
        <dbReference type="ARBA" id="ARBA00022490"/>
    </source>
</evidence>
<dbReference type="GO" id="GO:0009968">
    <property type="term" value="P:negative regulation of signal transduction"/>
    <property type="evidence" value="ECO:0007669"/>
    <property type="project" value="InterPro"/>
</dbReference>
<sequence>MVYTQALVFGCGISIKPEEDNLAGMLKNVVKHFRSGKESFGAPGTLRKAMSSSSLGSECSLEEEDTGLHHDLIKRIEKCLTIAKKASLQCHELHLPARMTARVAADIIRASVDEPCGLRGALIHLFMENEGILQTLGTVTPAQSLTPTFELSVVFRLDRDGWHFFGNGKVLRLRPEYRLVKRKLYSSASPTVMEGY</sequence>
<evidence type="ECO:0000313" key="4">
    <source>
        <dbReference type="EMBL" id="KAK1789261.1"/>
    </source>
</evidence>
<dbReference type="PANTHER" id="PTHR12478:SF18">
    <property type="entry name" value="REGULATED IN DEVELOPMENT AND DNA DAMAGE RESPONSE 2"/>
    <property type="match status" value="1"/>
</dbReference>